<name>A0A9D4QSV5_DREPO</name>
<evidence type="ECO:0000313" key="1">
    <source>
        <dbReference type="EMBL" id="KAH3841382.1"/>
    </source>
</evidence>
<dbReference type="Proteomes" id="UP000828390">
    <property type="component" value="Unassembled WGS sequence"/>
</dbReference>
<evidence type="ECO:0000313" key="2">
    <source>
        <dbReference type="Proteomes" id="UP000828390"/>
    </source>
</evidence>
<gene>
    <name evidence="1" type="ORF">DPMN_114841</name>
</gene>
<keyword evidence="2" id="KW-1185">Reference proteome</keyword>
<comment type="caution">
    <text evidence="1">The sequence shown here is derived from an EMBL/GenBank/DDBJ whole genome shotgun (WGS) entry which is preliminary data.</text>
</comment>
<proteinExistence type="predicted"/>
<reference evidence="1" key="2">
    <citation type="submission" date="2020-11" db="EMBL/GenBank/DDBJ databases">
        <authorList>
            <person name="McCartney M.A."/>
            <person name="Auch B."/>
            <person name="Kono T."/>
            <person name="Mallez S."/>
            <person name="Becker A."/>
            <person name="Gohl D.M."/>
            <person name="Silverstein K.A.T."/>
            <person name="Koren S."/>
            <person name="Bechman K.B."/>
            <person name="Herman A."/>
            <person name="Abrahante J.E."/>
            <person name="Garbe J."/>
        </authorList>
    </citation>
    <scope>NUCLEOTIDE SEQUENCE</scope>
    <source>
        <strain evidence="1">Duluth1</strain>
        <tissue evidence="1">Whole animal</tissue>
    </source>
</reference>
<reference evidence="1" key="1">
    <citation type="journal article" date="2019" name="bioRxiv">
        <title>The Genome of the Zebra Mussel, Dreissena polymorpha: A Resource for Invasive Species Research.</title>
        <authorList>
            <person name="McCartney M.A."/>
            <person name="Auch B."/>
            <person name="Kono T."/>
            <person name="Mallez S."/>
            <person name="Zhang Y."/>
            <person name="Obille A."/>
            <person name="Becker A."/>
            <person name="Abrahante J.E."/>
            <person name="Garbe J."/>
            <person name="Badalamenti J.P."/>
            <person name="Herman A."/>
            <person name="Mangelson H."/>
            <person name="Liachko I."/>
            <person name="Sullivan S."/>
            <person name="Sone E.D."/>
            <person name="Koren S."/>
            <person name="Silverstein K.A.T."/>
            <person name="Beckman K.B."/>
            <person name="Gohl D.M."/>
        </authorList>
    </citation>
    <scope>NUCLEOTIDE SEQUENCE</scope>
    <source>
        <strain evidence="1">Duluth1</strain>
        <tissue evidence="1">Whole animal</tissue>
    </source>
</reference>
<protein>
    <submittedName>
        <fullName evidence="1">Uncharacterized protein</fullName>
    </submittedName>
</protein>
<dbReference type="AlphaFoldDB" id="A0A9D4QSV5"/>
<organism evidence="1 2">
    <name type="scientific">Dreissena polymorpha</name>
    <name type="common">Zebra mussel</name>
    <name type="synonym">Mytilus polymorpha</name>
    <dbReference type="NCBI Taxonomy" id="45954"/>
    <lineage>
        <taxon>Eukaryota</taxon>
        <taxon>Metazoa</taxon>
        <taxon>Spiralia</taxon>
        <taxon>Lophotrochozoa</taxon>
        <taxon>Mollusca</taxon>
        <taxon>Bivalvia</taxon>
        <taxon>Autobranchia</taxon>
        <taxon>Heteroconchia</taxon>
        <taxon>Euheterodonta</taxon>
        <taxon>Imparidentia</taxon>
        <taxon>Neoheterodontei</taxon>
        <taxon>Myida</taxon>
        <taxon>Dreissenoidea</taxon>
        <taxon>Dreissenidae</taxon>
        <taxon>Dreissena</taxon>
    </lineage>
</organism>
<accession>A0A9D4QSV5</accession>
<dbReference type="EMBL" id="JAIWYP010000004">
    <property type="protein sequence ID" value="KAH3841382.1"/>
    <property type="molecule type" value="Genomic_DNA"/>
</dbReference>
<sequence>MTCARDSYDVRTRELTRELHNLHAELPFLALTCFRRARDCLHAMVMMYITYKVA</sequence>